<dbReference type="Gene3D" id="1.10.510.10">
    <property type="entry name" value="Transferase(Phosphotransferase) domain 1"/>
    <property type="match status" value="2"/>
</dbReference>
<dbReference type="PANTHER" id="PTHR48006:SF84">
    <property type="entry name" value="REPEAT TRANSMEMBRANE PROTEIN KINASE, PUTATIVE, EXPRESSED-RELATED"/>
    <property type="match status" value="1"/>
</dbReference>
<keyword evidence="7 11" id="KW-1133">Transmembrane helix</keyword>
<dbReference type="Gene3D" id="3.80.10.10">
    <property type="entry name" value="Ribonuclease Inhibitor"/>
    <property type="match status" value="2"/>
</dbReference>
<dbReference type="FunFam" id="3.80.10.10:FF:000041">
    <property type="entry name" value="LRR receptor-like serine/threonine-protein kinase ERECTA"/>
    <property type="match status" value="1"/>
</dbReference>
<proteinExistence type="inferred from homology"/>
<evidence type="ECO:0000256" key="10">
    <source>
        <dbReference type="SAM" id="MobiDB-lite"/>
    </source>
</evidence>
<feature type="compositionally biased region" description="Low complexity" evidence="10">
    <location>
        <begin position="549"/>
        <end position="561"/>
    </location>
</feature>
<evidence type="ECO:0000256" key="7">
    <source>
        <dbReference type="ARBA" id="ARBA00022989"/>
    </source>
</evidence>
<comment type="subcellular location">
    <subcellularLocation>
        <location evidence="1">Membrane</location>
        <topology evidence="1">Single-pass type I membrane protein</topology>
    </subcellularLocation>
</comment>
<dbReference type="GO" id="GO:0004672">
    <property type="term" value="F:protein kinase activity"/>
    <property type="evidence" value="ECO:0007669"/>
    <property type="project" value="InterPro"/>
</dbReference>
<dbReference type="PROSITE" id="PS50011">
    <property type="entry name" value="PROTEIN_KINASE_DOM"/>
    <property type="match status" value="1"/>
</dbReference>
<accession>A0A6A2Y9M7</accession>
<protein>
    <submittedName>
        <fullName evidence="13">Inactive leucine-rich repeat receptor-like protein kinase</fullName>
    </submittedName>
</protein>
<evidence type="ECO:0000259" key="12">
    <source>
        <dbReference type="PROSITE" id="PS50011"/>
    </source>
</evidence>
<evidence type="ECO:0000313" key="13">
    <source>
        <dbReference type="EMBL" id="KAE8679005.1"/>
    </source>
</evidence>
<reference evidence="13" key="1">
    <citation type="submission" date="2019-09" db="EMBL/GenBank/DDBJ databases">
        <title>Draft genome information of white flower Hibiscus syriacus.</title>
        <authorList>
            <person name="Kim Y.-M."/>
        </authorList>
    </citation>
    <scope>NUCLEOTIDE SEQUENCE [LARGE SCALE GENOMIC DNA]</scope>
    <source>
        <strain evidence="13">YM2019G1</strain>
    </source>
</reference>
<keyword evidence="5" id="KW-0732">Signal</keyword>
<dbReference type="PROSITE" id="PS51450">
    <property type="entry name" value="LRR"/>
    <property type="match status" value="1"/>
</dbReference>
<sequence>MDSFVTTLVKLPDLRVLTLELSSVIGLQTLILDENMFSGQLPDWLGSFPVLTVLNLRSNFFNGTLPGSFSMLENLRVLALSNNHFQGELPDLSGLTNLQELDLEDNAFGPQFPQLGNKFVGPFPLSLLSLPSITYLNIAVNKLTGMLFGNSSCNAELKFLDLSSNLLTGNLPSCLSDSKEMVFIYMQNCLTNGKENQHPLTFCQNETLAVGILPQRKTSNLSNVSLAFGITGGIIGGIVVMGLIFIFIRRLNADMTINRPTTSRNGNWSGYISQTMKLGALGLPTYRTFSLEDLEDATNNFDTTAFMGEGSRGKMYRSRLRDGTFVAIRCLKMKESHSTQSFMHHVGLISKLRYRHLASALGHYFECYLDDSSVSRIFLIFEYVPNGTLRSWISEGHAERSLTWPQRISAAIGISKGLQFLHTGIVGHRTAALTKDQSHSSRVNYEDKVDVHDFGVILLEMILGRPSKSRNEVQILKNQLQEVVATDDETRRSIADPEVQTSCSDQSLKTMMEIFVRCLLTDPSERPSVEDVLWNLQFAQVQDAWRGVSRSSSPNGSPSQPAHLHVAFH</sequence>
<feature type="domain" description="Protein kinase" evidence="12">
    <location>
        <begin position="301"/>
        <end position="569"/>
    </location>
</feature>
<evidence type="ECO:0000256" key="9">
    <source>
        <dbReference type="ARBA" id="ARBA00023180"/>
    </source>
</evidence>
<evidence type="ECO:0000256" key="4">
    <source>
        <dbReference type="ARBA" id="ARBA00022692"/>
    </source>
</evidence>
<dbReference type="InterPro" id="IPR001611">
    <property type="entry name" value="Leu-rich_rpt"/>
</dbReference>
<dbReference type="InterPro" id="IPR001245">
    <property type="entry name" value="Ser-Thr/Tyr_kinase_cat_dom"/>
</dbReference>
<dbReference type="Pfam" id="PF00560">
    <property type="entry name" value="LRR_1"/>
    <property type="match status" value="2"/>
</dbReference>
<dbReference type="SUPFAM" id="SSF52058">
    <property type="entry name" value="L domain-like"/>
    <property type="match status" value="1"/>
</dbReference>
<dbReference type="InterPro" id="IPR032675">
    <property type="entry name" value="LRR_dom_sf"/>
</dbReference>
<dbReference type="InterPro" id="IPR011009">
    <property type="entry name" value="Kinase-like_dom_sf"/>
</dbReference>
<keyword evidence="14" id="KW-1185">Reference proteome</keyword>
<dbReference type="SUPFAM" id="SSF56112">
    <property type="entry name" value="Protein kinase-like (PK-like)"/>
    <property type="match status" value="1"/>
</dbReference>
<evidence type="ECO:0000256" key="1">
    <source>
        <dbReference type="ARBA" id="ARBA00004479"/>
    </source>
</evidence>
<keyword evidence="4 11" id="KW-0812">Transmembrane</keyword>
<dbReference type="Pfam" id="PF13855">
    <property type="entry name" value="LRR_8"/>
    <property type="match status" value="1"/>
</dbReference>
<feature type="transmembrane region" description="Helical" evidence="11">
    <location>
        <begin position="226"/>
        <end position="248"/>
    </location>
</feature>
<dbReference type="PANTHER" id="PTHR48006">
    <property type="entry name" value="LEUCINE-RICH REPEAT-CONTAINING PROTEIN DDB_G0281931-RELATED"/>
    <property type="match status" value="1"/>
</dbReference>
<evidence type="ECO:0000256" key="11">
    <source>
        <dbReference type="SAM" id="Phobius"/>
    </source>
</evidence>
<keyword evidence="3" id="KW-0433">Leucine-rich repeat</keyword>
<name>A0A6A2Y9M7_HIBSY</name>
<comment type="similarity">
    <text evidence="2">Belongs to the RLP family.</text>
</comment>
<dbReference type="FunFam" id="3.30.200.20:FF:000285">
    <property type="entry name" value="Putative inactive leucine-rich repeat receptor-like protein kinase"/>
    <property type="match status" value="1"/>
</dbReference>
<dbReference type="GO" id="GO:0016020">
    <property type="term" value="C:membrane"/>
    <property type="evidence" value="ECO:0007669"/>
    <property type="project" value="UniProtKB-SubCell"/>
</dbReference>
<dbReference type="InterPro" id="IPR000719">
    <property type="entry name" value="Prot_kinase_dom"/>
</dbReference>
<evidence type="ECO:0000256" key="8">
    <source>
        <dbReference type="ARBA" id="ARBA00023136"/>
    </source>
</evidence>
<comment type="caution">
    <text evidence="13">The sequence shown here is derived from an EMBL/GenBank/DDBJ whole genome shotgun (WGS) entry which is preliminary data.</text>
</comment>
<dbReference type="AlphaFoldDB" id="A0A6A2Y9M7"/>
<dbReference type="EMBL" id="VEPZ02001331">
    <property type="protein sequence ID" value="KAE8679005.1"/>
    <property type="molecule type" value="Genomic_DNA"/>
</dbReference>
<evidence type="ECO:0000256" key="3">
    <source>
        <dbReference type="ARBA" id="ARBA00022614"/>
    </source>
</evidence>
<keyword evidence="6" id="KW-0677">Repeat</keyword>
<keyword evidence="9" id="KW-0325">Glycoprotein</keyword>
<dbReference type="GO" id="GO:0005524">
    <property type="term" value="F:ATP binding"/>
    <property type="evidence" value="ECO:0007669"/>
    <property type="project" value="InterPro"/>
</dbReference>
<gene>
    <name evidence="13" type="ORF">F3Y22_tig00111402pilonHSYRG00649</name>
</gene>
<evidence type="ECO:0000256" key="5">
    <source>
        <dbReference type="ARBA" id="ARBA00022729"/>
    </source>
</evidence>
<dbReference type="InterPro" id="IPR051824">
    <property type="entry name" value="LRR_Rcpt-Like_S/T_Kinase"/>
</dbReference>
<evidence type="ECO:0000256" key="2">
    <source>
        <dbReference type="ARBA" id="ARBA00009592"/>
    </source>
</evidence>
<organism evidence="13 14">
    <name type="scientific">Hibiscus syriacus</name>
    <name type="common">Rose of Sharon</name>
    <dbReference type="NCBI Taxonomy" id="106335"/>
    <lineage>
        <taxon>Eukaryota</taxon>
        <taxon>Viridiplantae</taxon>
        <taxon>Streptophyta</taxon>
        <taxon>Embryophyta</taxon>
        <taxon>Tracheophyta</taxon>
        <taxon>Spermatophyta</taxon>
        <taxon>Magnoliopsida</taxon>
        <taxon>eudicotyledons</taxon>
        <taxon>Gunneridae</taxon>
        <taxon>Pentapetalae</taxon>
        <taxon>rosids</taxon>
        <taxon>malvids</taxon>
        <taxon>Malvales</taxon>
        <taxon>Malvaceae</taxon>
        <taxon>Malvoideae</taxon>
        <taxon>Hibiscus</taxon>
    </lineage>
</organism>
<dbReference type="Proteomes" id="UP000436088">
    <property type="component" value="Unassembled WGS sequence"/>
</dbReference>
<keyword evidence="8 11" id="KW-0472">Membrane</keyword>
<dbReference type="Pfam" id="PF07714">
    <property type="entry name" value="PK_Tyr_Ser-Thr"/>
    <property type="match status" value="1"/>
</dbReference>
<evidence type="ECO:0000313" key="14">
    <source>
        <dbReference type="Proteomes" id="UP000436088"/>
    </source>
</evidence>
<feature type="region of interest" description="Disordered" evidence="10">
    <location>
        <begin position="547"/>
        <end position="569"/>
    </location>
</feature>
<evidence type="ECO:0000256" key="6">
    <source>
        <dbReference type="ARBA" id="ARBA00022737"/>
    </source>
</evidence>